<reference evidence="5 6" key="1">
    <citation type="submission" date="2021-02" db="EMBL/GenBank/DDBJ databases">
        <title>De Novo genome assembly of isolated myxobacteria.</title>
        <authorList>
            <person name="Stevens D.C."/>
        </authorList>
    </citation>
    <scope>NUCLEOTIDE SEQUENCE [LARGE SCALE GENOMIC DNA]</scope>
    <source>
        <strain evidence="6">SCPEA02</strain>
    </source>
</reference>
<dbReference type="Gene3D" id="3.40.50.300">
    <property type="entry name" value="P-loop containing nucleotide triphosphate hydrolases"/>
    <property type="match status" value="1"/>
</dbReference>
<keyword evidence="3 5" id="KW-0067">ATP-binding</keyword>
<proteinExistence type="predicted"/>
<sequence>MDLRADGLTVRYGARTVLASVTCALPPGTQALVLGRSGAGKTTLLKALAGLVTPAEGSVLWDGQVAARLPASERRVRQAAFGMVFQTDALFDSMTVRDNVMLPLTRRRVPEDEARVRADEVLRAVGLAEAADTLPERLSGGMKKRAGLARALAARPSVLLADDPFAGLDPGTARQVARVLLEVSGGGTLLVAAPEAPVDLPLPRWLYLRGGKLVHDGPPAPALEHAPDDEVLA</sequence>
<keyword evidence="6" id="KW-1185">Reference proteome</keyword>
<evidence type="ECO:0000256" key="1">
    <source>
        <dbReference type="ARBA" id="ARBA00022448"/>
    </source>
</evidence>
<gene>
    <name evidence="5" type="ORF">JY651_13625</name>
</gene>
<keyword evidence="2" id="KW-0547">Nucleotide-binding</keyword>
<name>A0ABX7P5X3_9BACT</name>
<dbReference type="InterPro" id="IPR003593">
    <property type="entry name" value="AAA+_ATPase"/>
</dbReference>
<evidence type="ECO:0000313" key="5">
    <source>
        <dbReference type="EMBL" id="QSQ25899.1"/>
    </source>
</evidence>
<feature type="domain" description="ABC transporter" evidence="4">
    <location>
        <begin position="3"/>
        <end position="233"/>
    </location>
</feature>
<evidence type="ECO:0000313" key="6">
    <source>
        <dbReference type="Proteomes" id="UP000662747"/>
    </source>
</evidence>
<dbReference type="InterPro" id="IPR003439">
    <property type="entry name" value="ABC_transporter-like_ATP-bd"/>
</dbReference>
<dbReference type="SMART" id="SM00382">
    <property type="entry name" value="AAA"/>
    <property type="match status" value="1"/>
</dbReference>
<dbReference type="GO" id="GO:0005524">
    <property type="term" value="F:ATP binding"/>
    <property type="evidence" value="ECO:0007669"/>
    <property type="project" value="UniProtKB-KW"/>
</dbReference>
<dbReference type="InterPro" id="IPR027417">
    <property type="entry name" value="P-loop_NTPase"/>
</dbReference>
<dbReference type="PROSITE" id="PS50893">
    <property type="entry name" value="ABC_TRANSPORTER_2"/>
    <property type="match status" value="1"/>
</dbReference>
<evidence type="ECO:0000256" key="3">
    <source>
        <dbReference type="ARBA" id="ARBA00022840"/>
    </source>
</evidence>
<dbReference type="Pfam" id="PF00005">
    <property type="entry name" value="ABC_tran"/>
    <property type="match status" value="1"/>
</dbReference>
<organism evidence="5 6">
    <name type="scientific">Pyxidicoccus parkwayensis</name>
    <dbReference type="NCBI Taxonomy" id="2813578"/>
    <lineage>
        <taxon>Bacteria</taxon>
        <taxon>Pseudomonadati</taxon>
        <taxon>Myxococcota</taxon>
        <taxon>Myxococcia</taxon>
        <taxon>Myxococcales</taxon>
        <taxon>Cystobacterineae</taxon>
        <taxon>Myxococcaceae</taxon>
        <taxon>Pyxidicoccus</taxon>
    </lineage>
</organism>
<dbReference type="SUPFAM" id="SSF52540">
    <property type="entry name" value="P-loop containing nucleoside triphosphate hydrolases"/>
    <property type="match status" value="1"/>
</dbReference>
<dbReference type="EMBL" id="CP071090">
    <property type="protein sequence ID" value="QSQ25899.1"/>
    <property type="molecule type" value="Genomic_DNA"/>
</dbReference>
<accession>A0ABX7P5X3</accession>
<dbReference type="PANTHER" id="PTHR43023:SF6">
    <property type="entry name" value="INTERMEMBRANE PHOSPHOLIPID TRANSPORT SYSTEM ATP-BINDING PROTEIN MLAF"/>
    <property type="match status" value="1"/>
</dbReference>
<dbReference type="InterPro" id="IPR017871">
    <property type="entry name" value="ABC_transporter-like_CS"/>
</dbReference>
<evidence type="ECO:0000256" key="2">
    <source>
        <dbReference type="ARBA" id="ARBA00022741"/>
    </source>
</evidence>
<dbReference type="PROSITE" id="PS00211">
    <property type="entry name" value="ABC_TRANSPORTER_1"/>
    <property type="match status" value="1"/>
</dbReference>
<dbReference type="RefSeq" id="WP_206727450.1">
    <property type="nucleotide sequence ID" value="NZ_CP071090.1"/>
</dbReference>
<protein>
    <submittedName>
        <fullName evidence="5">ATP-binding cassette domain-containing protein</fullName>
    </submittedName>
</protein>
<dbReference type="PANTHER" id="PTHR43023">
    <property type="entry name" value="PROTEIN TRIGALACTOSYLDIACYLGLYCEROL 3, CHLOROPLASTIC"/>
    <property type="match status" value="1"/>
</dbReference>
<keyword evidence="1" id="KW-0813">Transport</keyword>
<evidence type="ECO:0000259" key="4">
    <source>
        <dbReference type="PROSITE" id="PS50893"/>
    </source>
</evidence>
<dbReference type="Proteomes" id="UP000662747">
    <property type="component" value="Chromosome"/>
</dbReference>